<dbReference type="SMART" id="SM00829">
    <property type="entry name" value="PKS_ER"/>
    <property type="match status" value="1"/>
</dbReference>
<proteinExistence type="inferred from homology"/>
<evidence type="ECO:0000256" key="7">
    <source>
        <dbReference type="ARBA" id="ARBA00026132"/>
    </source>
</evidence>
<keyword evidence="4 9" id="KW-0862">Zinc</keyword>
<evidence type="ECO:0000256" key="5">
    <source>
        <dbReference type="ARBA" id="ARBA00023002"/>
    </source>
</evidence>
<protein>
    <recommendedName>
        <fullName evidence="7">Sorbitol dehydrogenase</fullName>
    </recommendedName>
    <alternativeName>
        <fullName evidence="8">Polyol dehydrogenase</fullName>
    </alternativeName>
</protein>
<dbReference type="Gene3D" id="3.40.50.720">
    <property type="entry name" value="NAD(P)-binding Rossmann-like Domain"/>
    <property type="match status" value="1"/>
</dbReference>
<name>A0A9P0BC39_BRAAE</name>
<evidence type="ECO:0000256" key="1">
    <source>
        <dbReference type="ARBA" id="ARBA00001947"/>
    </source>
</evidence>
<dbReference type="SUPFAM" id="SSF50129">
    <property type="entry name" value="GroES-like"/>
    <property type="match status" value="1"/>
</dbReference>
<sequence length="357" mass="38456">MAKDNLTAVLYGINDIRLEQRPIPVPKENQVLLAMDVVGICGSDVHYLVNGRIGPFVVEKPMVIGHEAAGTVVQCGKAVKHLKVGDKVAIEPGISCRMCSYCKSGSYHLCPTLTFCATPPDDGNLARYYVHDADFCHKLPSNMNLEEGALMEPLSVGVHACKRANVQIGSVCLVLGAGPIGLVTLLSAKGMGASKVIITDIVQHRLDLAKQLGADQTILIEKGMTDDQIVAKVKQLLGEEPTISFDCTGQEQCVRVAICATKSGGVVVLIGMGKFEMTIPLAGALIREVDIRGVFRYCNDYPTAIEMVKTGRVNVKPLVTHHFKIEETEAAFEMAKSGKGNPVKILIHANPNWTPSK</sequence>
<dbReference type="PROSITE" id="PS00059">
    <property type="entry name" value="ADH_ZINC"/>
    <property type="match status" value="1"/>
</dbReference>
<dbReference type="InterPro" id="IPR011032">
    <property type="entry name" value="GroES-like_sf"/>
</dbReference>
<keyword evidence="6" id="KW-0520">NAD</keyword>
<keyword evidence="3 9" id="KW-0479">Metal-binding</keyword>
<dbReference type="InterPro" id="IPR045306">
    <property type="entry name" value="SDH-like"/>
</dbReference>
<dbReference type="EMBL" id="OV121137">
    <property type="protein sequence ID" value="CAH0558781.1"/>
    <property type="molecule type" value="Genomic_DNA"/>
</dbReference>
<gene>
    <name evidence="11" type="ORF">MELIAE_LOCUS9037</name>
</gene>
<dbReference type="SUPFAM" id="SSF51735">
    <property type="entry name" value="NAD(P)-binding Rossmann-fold domains"/>
    <property type="match status" value="1"/>
</dbReference>
<dbReference type="InterPro" id="IPR013154">
    <property type="entry name" value="ADH-like_N"/>
</dbReference>
<dbReference type="GO" id="GO:0008270">
    <property type="term" value="F:zinc ion binding"/>
    <property type="evidence" value="ECO:0007669"/>
    <property type="project" value="InterPro"/>
</dbReference>
<evidence type="ECO:0000256" key="6">
    <source>
        <dbReference type="ARBA" id="ARBA00023027"/>
    </source>
</evidence>
<keyword evidence="12" id="KW-1185">Reference proteome</keyword>
<dbReference type="InterPro" id="IPR020843">
    <property type="entry name" value="ER"/>
</dbReference>
<comment type="cofactor">
    <cofactor evidence="1 9">
        <name>Zn(2+)</name>
        <dbReference type="ChEBI" id="CHEBI:29105"/>
    </cofactor>
</comment>
<comment type="similarity">
    <text evidence="2 9">Belongs to the zinc-containing alcohol dehydrogenase family.</text>
</comment>
<dbReference type="Pfam" id="PF00107">
    <property type="entry name" value="ADH_zinc_N"/>
    <property type="match status" value="1"/>
</dbReference>
<evidence type="ECO:0000313" key="11">
    <source>
        <dbReference type="EMBL" id="CAH0558781.1"/>
    </source>
</evidence>
<dbReference type="Pfam" id="PF08240">
    <property type="entry name" value="ADH_N"/>
    <property type="match status" value="1"/>
</dbReference>
<evidence type="ECO:0000256" key="8">
    <source>
        <dbReference type="ARBA" id="ARBA00032485"/>
    </source>
</evidence>
<dbReference type="Proteomes" id="UP001154078">
    <property type="component" value="Chromosome 6"/>
</dbReference>
<dbReference type="InterPro" id="IPR036291">
    <property type="entry name" value="NAD(P)-bd_dom_sf"/>
</dbReference>
<dbReference type="Gene3D" id="3.90.180.10">
    <property type="entry name" value="Medium-chain alcohol dehydrogenases, catalytic domain"/>
    <property type="match status" value="1"/>
</dbReference>
<evidence type="ECO:0000256" key="4">
    <source>
        <dbReference type="ARBA" id="ARBA00022833"/>
    </source>
</evidence>
<dbReference type="PANTHER" id="PTHR43161">
    <property type="entry name" value="SORBITOL DEHYDROGENASE"/>
    <property type="match status" value="1"/>
</dbReference>
<keyword evidence="5" id="KW-0560">Oxidoreductase</keyword>
<evidence type="ECO:0000256" key="3">
    <source>
        <dbReference type="ARBA" id="ARBA00022723"/>
    </source>
</evidence>
<dbReference type="FunFam" id="3.40.50.720:FF:000068">
    <property type="entry name" value="Sorbitol dehydrogenase"/>
    <property type="match status" value="1"/>
</dbReference>
<dbReference type="CDD" id="cd05285">
    <property type="entry name" value="sorbitol_DH"/>
    <property type="match status" value="1"/>
</dbReference>
<dbReference type="InterPro" id="IPR013149">
    <property type="entry name" value="ADH-like_C"/>
</dbReference>
<dbReference type="AlphaFoldDB" id="A0A9P0BC39"/>
<evidence type="ECO:0000313" key="12">
    <source>
        <dbReference type="Proteomes" id="UP001154078"/>
    </source>
</evidence>
<feature type="domain" description="Enoyl reductase (ER)" evidence="10">
    <location>
        <begin position="12"/>
        <end position="347"/>
    </location>
</feature>
<evidence type="ECO:0000256" key="2">
    <source>
        <dbReference type="ARBA" id="ARBA00008072"/>
    </source>
</evidence>
<evidence type="ECO:0000256" key="9">
    <source>
        <dbReference type="RuleBase" id="RU361277"/>
    </source>
</evidence>
<dbReference type="GO" id="GO:0003939">
    <property type="term" value="F:L-iditol 2-dehydrogenase (NAD+) activity"/>
    <property type="evidence" value="ECO:0007669"/>
    <property type="project" value="TreeGrafter"/>
</dbReference>
<organism evidence="11 12">
    <name type="scientific">Brassicogethes aeneus</name>
    <name type="common">Rape pollen beetle</name>
    <name type="synonym">Meligethes aeneus</name>
    <dbReference type="NCBI Taxonomy" id="1431903"/>
    <lineage>
        <taxon>Eukaryota</taxon>
        <taxon>Metazoa</taxon>
        <taxon>Ecdysozoa</taxon>
        <taxon>Arthropoda</taxon>
        <taxon>Hexapoda</taxon>
        <taxon>Insecta</taxon>
        <taxon>Pterygota</taxon>
        <taxon>Neoptera</taxon>
        <taxon>Endopterygota</taxon>
        <taxon>Coleoptera</taxon>
        <taxon>Polyphaga</taxon>
        <taxon>Cucujiformia</taxon>
        <taxon>Nitidulidae</taxon>
        <taxon>Meligethinae</taxon>
        <taxon>Brassicogethes</taxon>
    </lineage>
</organism>
<accession>A0A9P0BC39</accession>
<evidence type="ECO:0000259" key="10">
    <source>
        <dbReference type="SMART" id="SM00829"/>
    </source>
</evidence>
<reference evidence="11" key="1">
    <citation type="submission" date="2021-12" db="EMBL/GenBank/DDBJ databases">
        <authorList>
            <person name="King R."/>
        </authorList>
    </citation>
    <scope>NUCLEOTIDE SEQUENCE</scope>
</reference>
<dbReference type="PANTHER" id="PTHR43161:SF9">
    <property type="entry name" value="SORBITOL DEHYDROGENASE"/>
    <property type="match status" value="1"/>
</dbReference>
<dbReference type="GO" id="GO:0006062">
    <property type="term" value="P:sorbitol catabolic process"/>
    <property type="evidence" value="ECO:0007669"/>
    <property type="project" value="TreeGrafter"/>
</dbReference>
<dbReference type="OrthoDB" id="1879366at2759"/>
<dbReference type="InterPro" id="IPR002328">
    <property type="entry name" value="ADH_Zn_CS"/>
</dbReference>